<dbReference type="PROSITE" id="PS50192">
    <property type="entry name" value="T_SNARE"/>
    <property type="match status" value="1"/>
</dbReference>
<feature type="transmembrane region" description="Helical" evidence="3">
    <location>
        <begin position="170"/>
        <end position="190"/>
    </location>
</feature>
<feature type="domain" description="T-SNARE coiled-coil homology" evidence="4">
    <location>
        <begin position="102"/>
        <end position="164"/>
    </location>
</feature>
<keyword evidence="3" id="KW-0472">Membrane</keyword>
<keyword evidence="3" id="KW-0812">Transmembrane</keyword>
<evidence type="ECO:0000259" key="4">
    <source>
        <dbReference type="PROSITE" id="PS50192"/>
    </source>
</evidence>
<evidence type="ECO:0000256" key="1">
    <source>
        <dbReference type="SAM" id="Coils"/>
    </source>
</evidence>
<keyword evidence="6" id="KW-1185">Reference proteome</keyword>
<feature type="compositionally biased region" description="Basic and acidic residues" evidence="2">
    <location>
        <begin position="1"/>
        <end position="15"/>
    </location>
</feature>
<dbReference type="EMBL" id="MPUH01000661">
    <property type="protein sequence ID" value="OMJ75935.1"/>
    <property type="molecule type" value="Genomic_DNA"/>
</dbReference>
<evidence type="ECO:0000313" key="6">
    <source>
        <dbReference type="Proteomes" id="UP000187209"/>
    </source>
</evidence>
<reference evidence="5 6" key="1">
    <citation type="submission" date="2016-11" db="EMBL/GenBank/DDBJ databases">
        <title>The macronuclear genome of Stentor coeruleus: a giant cell with tiny introns.</title>
        <authorList>
            <person name="Slabodnick M."/>
            <person name="Ruby J.G."/>
            <person name="Reiff S.B."/>
            <person name="Swart E.C."/>
            <person name="Gosai S."/>
            <person name="Prabakaran S."/>
            <person name="Witkowska E."/>
            <person name="Larue G.E."/>
            <person name="Fisher S."/>
            <person name="Freeman R.M."/>
            <person name="Gunawardena J."/>
            <person name="Chu W."/>
            <person name="Stover N.A."/>
            <person name="Gregory B.D."/>
            <person name="Nowacki M."/>
            <person name="Derisi J."/>
            <person name="Roy S.W."/>
            <person name="Marshall W.F."/>
            <person name="Sood P."/>
        </authorList>
    </citation>
    <scope>NUCLEOTIDE SEQUENCE [LARGE SCALE GENOMIC DNA]</scope>
    <source>
        <strain evidence="5">WM001</strain>
    </source>
</reference>
<dbReference type="AlphaFoldDB" id="A0A1R2BH23"/>
<accession>A0A1R2BH23</accession>
<keyword evidence="3" id="KW-1133">Transmembrane helix</keyword>
<feature type="coiled-coil region" evidence="1">
    <location>
        <begin position="119"/>
        <end position="150"/>
    </location>
</feature>
<dbReference type="InterPro" id="IPR000727">
    <property type="entry name" value="T_SNARE_dom"/>
</dbReference>
<feature type="region of interest" description="Disordered" evidence="2">
    <location>
        <begin position="89"/>
        <end position="111"/>
    </location>
</feature>
<evidence type="ECO:0000256" key="3">
    <source>
        <dbReference type="SAM" id="Phobius"/>
    </source>
</evidence>
<comment type="caution">
    <text evidence="5">The sequence shown here is derived from an EMBL/GenBank/DDBJ whole genome shotgun (WGS) entry which is preliminary data.</text>
</comment>
<organism evidence="5 6">
    <name type="scientific">Stentor coeruleus</name>
    <dbReference type="NCBI Taxonomy" id="5963"/>
    <lineage>
        <taxon>Eukaryota</taxon>
        <taxon>Sar</taxon>
        <taxon>Alveolata</taxon>
        <taxon>Ciliophora</taxon>
        <taxon>Postciliodesmatophora</taxon>
        <taxon>Heterotrichea</taxon>
        <taxon>Heterotrichida</taxon>
        <taxon>Stentoridae</taxon>
        <taxon>Stentor</taxon>
    </lineage>
</organism>
<evidence type="ECO:0000256" key="2">
    <source>
        <dbReference type="SAM" id="MobiDB-lite"/>
    </source>
</evidence>
<gene>
    <name evidence="5" type="ORF">SteCoe_24831</name>
</gene>
<evidence type="ECO:0000313" key="5">
    <source>
        <dbReference type="EMBL" id="OMJ75935.1"/>
    </source>
</evidence>
<keyword evidence="1" id="KW-0175">Coiled coil</keyword>
<dbReference type="Proteomes" id="UP000187209">
    <property type="component" value="Unassembled WGS sequence"/>
</dbReference>
<name>A0A1R2BH23_9CILI</name>
<sequence>MKNDIETRINKEVDQNSKNLSNSTKALQEKLNKFIVELEKIEQELESSNLKGYDLEKAKSELSKIKNKIPIFQSKIFYEPISSKTKTSLKISNSSNAKTQNSPNYDDADNNDDKVLQTLAFLKEISNQMLRELESQNKKIESSLQGVETSKTLIEKSQNHMSCIEKTIDYLPNSCLISSMITLALIIFILTSVL</sequence>
<proteinExistence type="predicted"/>
<protein>
    <recommendedName>
        <fullName evidence="4">t-SNARE coiled-coil homology domain-containing protein</fullName>
    </recommendedName>
</protein>
<feature type="region of interest" description="Disordered" evidence="2">
    <location>
        <begin position="1"/>
        <end position="22"/>
    </location>
</feature>